<evidence type="ECO:0000313" key="3">
    <source>
        <dbReference type="Proteomes" id="UP000298030"/>
    </source>
</evidence>
<reference evidence="2 3" key="1">
    <citation type="journal article" date="2019" name="Nat. Ecol. Evol.">
        <title>Megaphylogeny resolves global patterns of mushroom evolution.</title>
        <authorList>
            <person name="Varga T."/>
            <person name="Krizsan K."/>
            <person name="Foldi C."/>
            <person name="Dima B."/>
            <person name="Sanchez-Garcia M."/>
            <person name="Sanchez-Ramirez S."/>
            <person name="Szollosi G.J."/>
            <person name="Szarkandi J.G."/>
            <person name="Papp V."/>
            <person name="Albert L."/>
            <person name="Andreopoulos W."/>
            <person name="Angelini C."/>
            <person name="Antonin V."/>
            <person name="Barry K.W."/>
            <person name="Bougher N.L."/>
            <person name="Buchanan P."/>
            <person name="Buyck B."/>
            <person name="Bense V."/>
            <person name="Catcheside P."/>
            <person name="Chovatia M."/>
            <person name="Cooper J."/>
            <person name="Damon W."/>
            <person name="Desjardin D."/>
            <person name="Finy P."/>
            <person name="Geml J."/>
            <person name="Haridas S."/>
            <person name="Hughes K."/>
            <person name="Justo A."/>
            <person name="Karasinski D."/>
            <person name="Kautmanova I."/>
            <person name="Kiss B."/>
            <person name="Kocsube S."/>
            <person name="Kotiranta H."/>
            <person name="LaButti K.M."/>
            <person name="Lechner B.E."/>
            <person name="Liimatainen K."/>
            <person name="Lipzen A."/>
            <person name="Lukacs Z."/>
            <person name="Mihaltcheva S."/>
            <person name="Morgado L.N."/>
            <person name="Niskanen T."/>
            <person name="Noordeloos M.E."/>
            <person name="Ohm R.A."/>
            <person name="Ortiz-Santana B."/>
            <person name="Ovrebo C."/>
            <person name="Racz N."/>
            <person name="Riley R."/>
            <person name="Savchenko A."/>
            <person name="Shiryaev A."/>
            <person name="Soop K."/>
            <person name="Spirin V."/>
            <person name="Szebenyi C."/>
            <person name="Tomsovsky M."/>
            <person name="Tulloss R.E."/>
            <person name="Uehling J."/>
            <person name="Grigoriev I.V."/>
            <person name="Vagvolgyi C."/>
            <person name="Papp T."/>
            <person name="Martin F.M."/>
            <person name="Miettinen O."/>
            <person name="Hibbett D.S."/>
            <person name="Nagy L.G."/>
        </authorList>
    </citation>
    <scope>NUCLEOTIDE SEQUENCE [LARGE SCALE GENOMIC DNA]</scope>
    <source>
        <strain evidence="2 3">FP101781</strain>
    </source>
</reference>
<sequence length="92" mass="10533">MRRSFMSVRHSLFLLSFCHVLFHFELSYLACPLGFIRFDIHLRCLTGRQLGFRDHRSRTQAPVFPRLLPLPIGVVHRGSGRSGVLVDQVSGL</sequence>
<dbReference type="AlphaFoldDB" id="A0A4Y7TDP8"/>
<organism evidence="2 3">
    <name type="scientific">Coprinellus micaceus</name>
    <name type="common">Glistening ink-cap mushroom</name>
    <name type="synonym">Coprinus micaceus</name>
    <dbReference type="NCBI Taxonomy" id="71717"/>
    <lineage>
        <taxon>Eukaryota</taxon>
        <taxon>Fungi</taxon>
        <taxon>Dikarya</taxon>
        <taxon>Basidiomycota</taxon>
        <taxon>Agaricomycotina</taxon>
        <taxon>Agaricomycetes</taxon>
        <taxon>Agaricomycetidae</taxon>
        <taxon>Agaricales</taxon>
        <taxon>Agaricineae</taxon>
        <taxon>Psathyrellaceae</taxon>
        <taxon>Coprinellus</taxon>
    </lineage>
</organism>
<keyword evidence="1" id="KW-0732">Signal</keyword>
<evidence type="ECO:0000313" key="2">
    <source>
        <dbReference type="EMBL" id="TEB32084.1"/>
    </source>
</evidence>
<feature type="chain" id="PRO_5021435001" description="Secreted protein" evidence="1">
    <location>
        <begin position="24"/>
        <end position="92"/>
    </location>
</feature>
<comment type="caution">
    <text evidence="2">The sequence shown here is derived from an EMBL/GenBank/DDBJ whole genome shotgun (WGS) entry which is preliminary data.</text>
</comment>
<feature type="signal peptide" evidence="1">
    <location>
        <begin position="1"/>
        <end position="23"/>
    </location>
</feature>
<dbReference type="Proteomes" id="UP000298030">
    <property type="component" value="Unassembled WGS sequence"/>
</dbReference>
<name>A0A4Y7TDP8_COPMI</name>
<dbReference type="EMBL" id="QPFP01000016">
    <property type="protein sequence ID" value="TEB32084.1"/>
    <property type="molecule type" value="Genomic_DNA"/>
</dbReference>
<protein>
    <recommendedName>
        <fullName evidence="4">Secreted protein</fullName>
    </recommendedName>
</protein>
<gene>
    <name evidence="2" type="ORF">FA13DRAFT_283888</name>
</gene>
<keyword evidence="3" id="KW-1185">Reference proteome</keyword>
<evidence type="ECO:0008006" key="4">
    <source>
        <dbReference type="Google" id="ProtNLM"/>
    </source>
</evidence>
<evidence type="ECO:0000256" key="1">
    <source>
        <dbReference type="SAM" id="SignalP"/>
    </source>
</evidence>
<proteinExistence type="predicted"/>
<accession>A0A4Y7TDP8</accession>